<keyword evidence="2" id="KW-1185">Reference proteome</keyword>
<reference evidence="1 2" key="1">
    <citation type="submission" date="2023-08" db="EMBL/GenBank/DDBJ databases">
        <title>Black Yeasts Isolated from many extreme environments.</title>
        <authorList>
            <person name="Coleine C."/>
            <person name="Stajich J.E."/>
            <person name="Selbmann L."/>
        </authorList>
    </citation>
    <scope>NUCLEOTIDE SEQUENCE [LARGE SCALE GENOMIC DNA]</scope>
    <source>
        <strain evidence="1 2">CCFEE 536</strain>
    </source>
</reference>
<dbReference type="InterPro" id="IPR021829">
    <property type="entry name" value="DUF3419"/>
</dbReference>
<protein>
    <submittedName>
        <fullName evidence="1">Uncharacterized protein</fullName>
    </submittedName>
</protein>
<organism evidence="1 2">
    <name type="scientific">Cryomyces antarcticus</name>
    <dbReference type="NCBI Taxonomy" id="329879"/>
    <lineage>
        <taxon>Eukaryota</taxon>
        <taxon>Fungi</taxon>
        <taxon>Dikarya</taxon>
        <taxon>Ascomycota</taxon>
        <taxon>Pezizomycotina</taxon>
        <taxon>Dothideomycetes</taxon>
        <taxon>Dothideomycetes incertae sedis</taxon>
        <taxon>Cryomyces</taxon>
    </lineage>
</organism>
<dbReference type="PANTHER" id="PTHR47473:SF1">
    <property type="entry name" value="METHYLTRANSFERASE DOMAIN-CONTAINING PROTEIN"/>
    <property type="match status" value="1"/>
</dbReference>
<name>A0ABR0LUS4_9PEZI</name>
<dbReference type="Pfam" id="PF11899">
    <property type="entry name" value="DUF3419"/>
    <property type="match status" value="1"/>
</dbReference>
<dbReference type="Proteomes" id="UP001357485">
    <property type="component" value="Unassembled WGS sequence"/>
</dbReference>
<comment type="caution">
    <text evidence="1">The sequence shown here is derived from an EMBL/GenBank/DDBJ whole genome shotgun (WGS) entry which is preliminary data.</text>
</comment>
<dbReference type="EMBL" id="JAVRRA010010790">
    <property type="protein sequence ID" value="KAK5241159.1"/>
    <property type="molecule type" value="Genomic_DNA"/>
</dbReference>
<evidence type="ECO:0000313" key="2">
    <source>
        <dbReference type="Proteomes" id="UP001357485"/>
    </source>
</evidence>
<dbReference type="PANTHER" id="PTHR47473">
    <property type="entry name" value="BTA1P"/>
    <property type="match status" value="1"/>
</dbReference>
<sequence length="75" mass="9058">WYQSHHWRVYYDDQLQKHKQFSDEYIYAFTWEDSRVDQRLLNIKSDDVILAITSAGDNILSYALEKPKRIHAVDL</sequence>
<feature type="non-terminal residue" evidence="1">
    <location>
        <position position="75"/>
    </location>
</feature>
<feature type="non-terminal residue" evidence="1">
    <location>
        <position position="1"/>
    </location>
</feature>
<proteinExistence type="predicted"/>
<evidence type="ECO:0000313" key="1">
    <source>
        <dbReference type="EMBL" id="KAK5241159.1"/>
    </source>
</evidence>
<gene>
    <name evidence="1" type="ORF">LTR16_009689</name>
</gene>
<accession>A0ABR0LUS4</accession>